<evidence type="ECO:0000259" key="5">
    <source>
        <dbReference type="Pfam" id="PF07992"/>
    </source>
</evidence>
<keyword evidence="8" id="KW-1185">Reference proteome</keyword>
<keyword evidence="4" id="KW-0560">Oxidoreductase</keyword>
<proteinExistence type="predicted"/>
<organism evidence="7 8">
    <name type="scientific">Nocardiopsis lambiniae</name>
    <dbReference type="NCBI Taxonomy" id="3075539"/>
    <lineage>
        <taxon>Bacteria</taxon>
        <taxon>Bacillati</taxon>
        <taxon>Actinomycetota</taxon>
        <taxon>Actinomycetes</taxon>
        <taxon>Streptosporangiales</taxon>
        <taxon>Nocardiopsidaceae</taxon>
        <taxon>Nocardiopsis</taxon>
    </lineage>
</organism>
<dbReference type="Pfam" id="PF14759">
    <property type="entry name" value="Reductase_C"/>
    <property type="match status" value="1"/>
</dbReference>
<dbReference type="SUPFAM" id="SSF51905">
    <property type="entry name" value="FAD/NAD(P)-binding domain"/>
    <property type="match status" value="1"/>
</dbReference>
<dbReference type="Gene3D" id="3.50.50.60">
    <property type="entry name" value="FAD/NAD(P)-binding domain"/>
    <property type="match status" value="2"/>
</dbReference>
<gene>
    <name evidence="7" type="ORF">RM479_15890</name>
</gene>
<dbReference type="Pfam" id="PF07992">
    <property type="entry name" value="Pyr_redox_2"/>
    <property type="match status" value="1"/>
</dbReference>
<reference evidence="8" key="1">
    <citation type="submission" date="2023-07" db="EMBL/GenBank/DDBJ databases">
        <title>30 novel species of actinomycetes from the DSMZ collection.</title>
        <authorList>
            <person name="Nouioui I."/>
        </authorList>
    </citation>
    <scope>NUCLEOTIDE SEQUENCE [LARGE SCALE GENOMIC DNA]</scope>
    <source>
        <strain evidence="8">DSM 44743</strain>
    </source>
</reference>
<evidence type="ECO:0000256" key="3">
    <source>
        <dbReference type="ARBA" id="ARBA00022827"/>
    </source>
</evidence>
<feature type="domain" description="FAD/NAD(P)-binding" evidence="5">
    <location>
        <begin position="7"/>
        <end position="308"/>
    </location>
</feature>
<keyword evidence="3" id="KW-0274">FAD</keyword>
<comment type="caution">
    <text evidence="7">The sequence shown here is derived from an EMBL/GenBank/DDBJ whole genome shotgun (WGS) entry which is preliminary data.</text>
</comment>
<keyword evidence="2" id="KW-0285">Flavoprotein</keyword>
<dbReference type="InterPro" id="IPR050446">
    <property type="entry name" value="FAD-oxidoreductase/Apoptosis"/>
</dbReference>
<name>A0ABU2MBE1_9ACTN</name>
<dbReference type="PRINTS" id="PR00368">
    <property type="entry name" value="FADPNR"/>
</dbReference>
<dbReference type="PANTHER" id="PTHR43557:SF2">
    <property type="entry name" value="RIESKE DOMAIN-CONTAINING PROTEIN-RELATED"/>
    <property type="match status" value="1"/>
</dbReference>
<dbReference type="Gene3D" id="3.30.390.30">
    <property type="match status" value="1"/>
</dbReference>
<dbReference type="InterPro" id="IPR036188">
    <property type="entry name" value="FAD/NAD-bd_sf"/>
</dbReference>
<dbReference type="SUPFAM" id="SSF55424">
    <property type="entry name" value="FAD/NAD-linked reductases, dimerisation (C-terminal) domain"/>
    <property type="match status" value="1"/>
</dbReference>
<dbReference type="InterPro" id="IPR028202">
    <property type="entry name" value="Reductase_C"/>
</dbReference>
<dbReference type="InterPro" id="IPR016156">
    <property type="entry name" value="FAD/NAD-linked_Rdtase_dimer_sf"/>
</dbReference>
<feature type="domain" description="Reductase C-terminal" evidence="6">
    <location>
        <begin position="330"/>
        <end position="392"/>
    </location>
</feature>
<evidence type="ECO:0000256" key="2">
    <source>
        <dbReference type="ARBA" id="ARBA00022630"/>
    </source>
</evidence>
<dbReference type="PANTHER" id="PTHR43557">
    <property type="entry name" value="APOPTOSIS-INDUCING FACTOR 1"/>
    <property type="match status" value="1"/>
</dbReference>
<dbReference type="EMBL" id="JAVREP010000010">
    <property type="protein sequence ID" value="MDT0329893.1"/>
    <property type="molecule type" value="Genomic_DNA"/>
</dbReference>
<evidence type="ECO:0000256" key="4">
    <source>
        <dbReference type="ARBA" id="ARBA00023002"/>
    </source>
</evidence>
<dbReference type="RefSeq" id="WP_311512501.1">
    <property type="nucleotide sequence ID" value="NZ_JAVREP010000010.1"/>
</dbReference>
<protein>
    <submittedName>
        <fullName evidence="7">FAD-dependent oxidoreductase</fullName>
    </submittedName>
</protein>
<evidence type="ECO:0000256" key="1">
    <source>
        <dbReference type="ARBA" id="ARBA00001974"/>
    </source>
</evidence>
<evidence type="ECO:0000259" key="6">
    <source>
        <dbReference type="Pfam" id="PF14759"/>
    </source>
</evidence>
<comment type="cofactor">
    <cofactor evidence="1">
        <name>FAD</name>
        <dbReference type="ChEBI" id="CHEBI:57692"/>
    </cofactor>
</comment>
<sequence length="403" mass="41775">MSGEPSSVVVVGAGIAGLRTATALRDRGFEGRLVLIGNEPHAPYDRPPLSKEVLTGRLAPEATALPVPADVEVRSGRAAVRLDRAARRVLLDDGSEQSYEGLVIATGATAVPWPGPTPAQGVLTLRGLDDAARLRAALAEGDPLLVIGGGFLGCEIASAAREAGAPVALVCRDRLPMRRTVGAEVGALVARLQAEAGVVLRTGVRVTGFSGARRVTGVELSDGTRIRARTVVSALGARPATDWTRGSGLGTHSGGLRCDHRRRALDEEGRPVEGIVVVGDAAAAPHPLPYPGAPSHLVIGHWSGAVDHADTAASTLVGGPPPGPVPPPSFWSDQYGVRVRAVGLPGAADRVEVHEYDPERRRVEVSQHRGGRTVGAVTVNRTSRLAAHRARIVAEHGEGVVTG</sequence>
<accession>A0ABU2MBE1</accession>
<dbReference type="InterPro" id="IPR023753">
    <property type="entry name" value="FAD/NAD-binding_dom"/>
</dbReference>
<dbReference type="Proteomes" id="UP001183390">
    <property type="component" value="Unassembled WGS sequence"/>
</dbReference>
<evidence type="ECO:0000313" key="7">
    <source>
        <dbReference type="EMBL" id="MDT0329893.1"/>
    </source>
</evidence>
<evidence type="ECO:0000313" key="8">
    <source>
        <dbReference type="Proteomes" id="UP001183390"/>
    </source>
</evidence>
<dbReference type="PRINTS" id="PR00469">
    <property type="entry name" value="PNDRDTASEII"/>
</dbReference>